<organism evidence="2 5">
    <name type="scientific">Neoroseomonas oryzicola</name>
    <dbReference type="NCBI Taxonomy" id="535904"/>
    <lineage>
        <taxon>Bacteria</taxon>
        <taxon>Pseudomonadati</taxon>
        <taxon>Pseudomonadota</taxon>
        <taxon>Alphaproteobacteria</taxon>
        <taxon>Acetobacterales</taxon>
        <taxon>Acetobacteraceae</taxon>
        <taxon>Neoroseomonas</taxon>
    </lineage>
</organism>
<evidence type="ECO:0000313" key="3">
    <source>
        <dbReference type="EMBL" id="NKE18540.1"/>
    </source>
</evidence>
<gene>
    <name evidence="3" type="ORF">GWK15_16425</name>
    <name evidence="2" type="ORF">GXW75_03870</name>
</gene>
<dbReference type="Proteomes" id="UP001138708">
    <property type="component" value="Unassembled WGS sequence"/>
</dbReference>
<reference evidence="3 4" key="2">
    <citation type="submission" date="2020-02" db="EMBL/GenBank/DDBJ databases">
        <authorList>
            <person name="Sun Q."/>
            <person name="Inoue M."/>
        </authorList>
    </citation>
    <scope>NUCLEOTIDE SEQUENCE [LARGE SCALE GENOMIC DNA]</scope>
    <source>
        <strain evidence="3 4">KCTC 22478</strain>
    </source>
</reference>
<dbReference type="Pfam" id="PF08707">
    <property type="entry name" value="PriCT_2"/>
    <property type="match status" value="1"/>
</dbReference>
<dbReference type="EMBL" id="JAAEDK010000006">
    <property type="protein sequence ID" value="MBR0658375.1"/>
    <property type="molecule type" value="Genomic_DNA"/>
</dbReference>
<feature type="domain" description="DNA primase/polymerase bifunctional N-terminal" evidence="1">
    <location>
        <begin position="5"/>
        <end position="176"/>
    </location>
</feature>
<dbReference type="EMBL" id="JAAVUP010000004">
    <property type="protein sequence ID" value="NKE18540.1"/>
    <property type="molecule type" value="Genomic_DNA"/>
</dbReference>
<dbReference type="Pfam" id="PF09250">
    <property type="entry name" value="Prim-Pol"/>
    <property type="match status" value="1"/>
</dbReference>
<evidence type="ECO:0000313" key="2">
    <source>
        <dbReference type="EMBL" id="MBR0658375.1"/>
    </source>
</evidence>
<dbReference type="InterPro" id="IPR015330">
    <property type="entry name" value="DNA_primase/pol_bifunc_N"/>
</dbReference>
<proteinExistence type="predicted"/>
<reference evidence="2" key="3">
    <citation type="journal article" date="2021" name="Syst. Appl. Microbiol.">
        <title>Roseomonas hellenica sp. nov., isolated from roots of wild-growing Alkanna tinctoria.</title>
        <authorList>
            <person name="Rat A."/>
            <person name="Naranjo H.D."/>
            <person name="Lebbe L."/>
            <person name="Cnockaert M."/>
            <person name="Krigas N."/>
            <person name="Grigoriadou K."/>
            <person name="Maloupa E."/>
            <person name="Willems A."/>
        </authorList>
    </citation>
    <scope>NUCLEOTIDE SEQUENCE</scope>
    <source>
        <strain evidence="2">LMG 31161</strain>
    </source>
</reference>
<comment type="caution">
    <text evidence="2">The sequence shown here is derived from an EMBL/GenBank/DDBJ whole genome shotgun (WGS) entry which is preliminary data.</text>
</comment>
<evidence type="ECO:0000313" key="4">
    <source>
        <dbReference type="Proteomes" id="UP000746741"/>
    </source>
</evidence>
<accession>A0A9X9WDG5</accession>
<evidence type="ECO:0000313" key="5">
    <source>
        <dbReference type="Proteomes" id="UP001138708"/>
    </source>
</evidence>
<reference evidence="2" key="1">
    <citation type="submission" date="2020-01" db="EMBL/GenBank/DDBJ databases">
        <authorList>
            <person name="Rat A."/>
        </authorList>
    </citation>
    <scope>NUCLEOTIDE SEQUENCE</scope>
    <source>
        <strain evidence="2">LMG 31161</strain>
    </source>
</reference>
<sequence>MSRFGETLVRNGYAVIPIVAGTKRPPGWMSHKNGDSWSAVKPDLARVRRWLNDKRLAGAGVGINLGRNLFAIDIDILDPELVGEALDWCMWNLPGNPPQRIGLAPKVLLLFRTEAPIKKIASAEFVDAQGRKAQIEGLGEGEQFVAYAIHPDTKKPYEWPGADPLEVKAADLPPITVAQVQALKTWFENRCKALGWAVKRRGSSGLTVEGDEDDWTRWIDTRRDLPLPSRRRIEAALAYIPPDARDIWLRVGGALKAWAATSGEEIEDLFIRWSRGDMRHDGARVPAAYKGESDCRHLLSTLRRDEVKQ</sequence>
<evidence type="ECO:0000259" key="1">
    <source>
        <dbReference type="SMART" id="SM00943"/>
    </source>
</evidence>
<dbReference type="Proteomes" id="UP000746741">
    <property type="component" value="Unassembled WGS sequence"/>
</dbReference>
<keyword evidence="4" id="KW-1185">Reference proteome</keyword>
<name>A0A9X9WDG5_9PROT</name>
<dbReference type="SMART" id="SM00943">
    <property type="entry name" value="Prim-Pol"/>
    <property type="match status" value="1"/>
</dbReference>
<dbReference type="AlphaFoldDB" id="A0A9X9WDG5"/>
<dbReference type="SUPFAM" id="SSF56747">
    <property type="entry name" value="Prim-pol domain"/>
    <property type="match status" value="1"/>
</dbReference>
<dbReference type="RefSeq" id="WP_168042428.1">
    <property type="nucleotide sequence ID" value="NZ_JAAEDK010000006.1"/>
</dbReference>
<dbReference type="InterPro" id="IPR014819">
    <property type="entry name" value="PriCT_2"/>
</dbReference>
<dbReference type="GO" id="GO:0016817">
    <property type="term" value="F:hydrolase activity, acting on acid anhydrides"/>
    <property type="evidence" value="ECO:0007669"/>
    <property type="project" value="InterPro"/>
</dbReference>
<protein>
    <recommendedName>
        <fullName evidence="1">DNA primase/polymerase bifunctional N-terminal domain-containing protein</fullName>
    </recommendedName>
</protein>